<name>A0AAP0SA07_LIQFO</name>
<dbReference type="Gene3D" id="2.60.120.560">
    <property type="entry name" value="Exo-inulinase, domain 1"/>
    <property type="match status" value="1"/>
</dbReference>
<comment type="caution">
    <text evidence="1">The sequence shown here is derived from an EMBL/GenBank/DDBJ whole genome shotgun (WGS) entry which is preliminary data.</text>
</comment>
<evidence type="ECO:0000313" key="2">
    <source>
        <dbReference type="Proteomes" id="UP001415857"/>
    </source>
</evidence>
<organism evidence="1 2">
    <name type="scientific">Liquidambar formosana</name>
    <name type="common">Formosan gum</name>
    <dbReference type="NCBI Taxonomy" id="63359"/>
    <lineage>
        <taxon>Eukaryota</taxon>
        <taxon>Viridiplantae</taxon>
        <taxon>Streptophyta</taxon>
        <taxon>Embryophyta</taxon>
        <taxon>Tracheophyta</taxon>
        <taxon>Spermatophyta</taxon>
        <taxon>Magnoliopsida</taxon>
        <taxon>eudicotyledons</taxon>
        <taxon>Gunneridae</taxon>
        <taxon>Pentapetalae</taxon>
        <taxon>Saxifragales</taxon>
        <taxon>Altingiaceae</taxon>
        <taxon>Liquidambar</taxon>
    </lineage>
</organism>
<dbReference type="InterPro" id="IPR013320">
    <property type="entry name" value="ConA-like_dom_sf"/>
</dbReference>
<accession>A0AAP0SA07</accession>
<reference evidence="1 2" key="1">
    <citation type="journal article" date="2024" name="Plant J.">
        <title>Genome sequences and population genomics reveal climatic adaptation and genomic divergence between two closely related sweetgum species.</title>
        <authorList>
            <person name="Xu W.Q."/>
            <person name="Ren C.Q."/>
            <person name="Zhang X.Y."/>
            <person name="Comes H.P."/>
            <person name="Liu X.H."/>
            <person name="Li Y.G."/>
            <person name="Kettle C.J."/>
            <person name="Jalonen R."/>
            <person name="Gaisberger H."/>
            <person name="Ma Y.Z."/>
            <person name="Qiu Y.X."/>
        </authorList>
    </citation>
    <scope>NUCLEOTIDE SEQUENCE [LARGE SCALE GENOMIC DNA]</scope>
    <source>
        <strain evidence="1">Hangzhou</strain>
    </source>
</reference>
<evidence type="ECO:0000313" key="1">
    <source>
        <dbReference type="EMBL" id="KAK9292543.1"/>
    </source>
</evidence>
<protein>
    <submittedName>
        <fullName evidence="1">Uncharacterized protein</fullName>
    </submittedName>
</protein>
<keyword evidence="2" id="KW-1185">Reference proteome</keyword>
<proteinExistence type="predicted"/>
<dbReference type="PANTHER" id="PTHR31953">
    <property type="entry name" value="BETA-FRUCTOFURANOSIDASE, INSOLUBLE ISOENZYME CWINV1-RELATED"/>
    <property type="match status" value="1"/>
</dbReference>
<gene>
    <name evidence="1" type="ORF">L1049_020517</name>
</gene>
<dbReference type="Proteomes" id="UP001415857">
    <property type="component" value="Unassembled WGS sequence"/>
</dbReference>
<dbReference type="InterPro" id="IPR050551">
    <property type="entry name" value="Fructan_Metab_Enzymes"/>
</dbReference>
<sequence length="90" mass="10101">MEMVTTSQQRRGAFERGSFGPFGLLVHADETLSELTPIYFYIAKDTNGYLTTFFCADKSRSSKASSVDKQSYGAEVPVLYDENLSMRLLD</sequence>
<dbReference type="SUPFAM" id="SSF49899">
    <property type="entry name" value="Concanavalin A-like lectins/glucanases"/>
    <property type="match status" value="1"/>
</dbReference>
<dbReference type="EMBL" id="JBBPBK010000001">
    <property type="protein sequence ID" value="KAK9292543.1"/>
    <property type="molecule type" value="Genomic_DNA"/>
</dbReference>
<dbReference type="AlphaFoldDB" id="A0AAP0SA07"/>